<reference evidence="3" key="1">
    <citation type="submission" date="2020-05" db="EMBL/GenBank/DDBJ databases">
        <authorList>
            <person name="Chiriac C."/>
            <person name="Salcher M."/>
            <person name="Ghai R."/>
            <person name="Kavagutti S V."/>
        </authorList>
    </citation>
    <scope>NUCLEOTIDE SEQUENCE</scope>
</reference>
<dbReference type="Pfam" id="PF13561">
    <property type="entry name" value="adh_short_C2"/>
    <property type="match status" value="1"/>
</dbReference>
<sequence>MSKAVSGGLEGTSVLITGGGSGIGLGCAARFVADGAHVTICGRSEERLTRAIQELEPLVAHGGSIRSVAADVLDEDAVIRAVAFAAELTGSLDSVIACAGGSETIGPVTQIDVEAFRRTIDLNITGTMVVLKHSARVMVAGGGGSFVGISSIAASNTHRWFGAYGPGKAGIEALCTMAADELGASAVRVNVIRPGLVDTELVEFIIAGGPLLDDYLDCMPISRVGQPADIAAMARFLIGSESTWITGQVINVDGGHSLRRGPDFSSVLSDVFGADGLRGVVQEG</sequence>
<comment type="similarity">
    <text evidence="1">Belongs to the short-chain dehydrogenases/reductases (SDR) family.</text>
</comment>
<proteinExistence type="inferred from homology"/>
<evidence type="ECO:0000313" key="3">
    <source>
        <dbReference type="EMBL" id="CAB4875546.1"/>
    </source>
</evidence>
<dbReference type="AlphaFoldDB" id="A0A6J7DY22"/>
<dbReference type="InterPro" id="IPR036291">
    <property type="entry name" value="NAD(P)-bd_dom_sf"/>
</dbReference>
<dbReference type="PANTHER" id="PTHR43943">
    <property type="entry name" value="DEHYDROGENASE/REDUCTASE (SDR FAMILY) MEMBER 4"/>
    <property type="match status" value="1"/>
</dbReference>
<gene>
    <name evidence="3" type="ORF">UFOPK3317_01132</name>
</gene>
<dbReference type="SUPFAM" id="SSF51735">
    <property type="entry name" value="NAD(P)-binding Rossmann-fold domains"/>
    <property type="match status" value="1"/>
</dbReference>
<dbReference type="PANTHER" id="PTHR43943:SF17">
    <property type="entry name" value="3-PHENYLPROPIONATE-DIHYDRODIOL_CINNAMIC ACID-DIHYDRODIOL DEHYDROGENASE"/>
    <property type="match status" value="1"/>
</dbReference>
<keyword evidence="2" id="KW-0560">Oxidoreductase</keyword>
<evidence type="ECO:0000256" key="1">
    <source>
        <dbReference type="ARBA" id="ARBA00006484"/>
    </source>
</evidence>
<dbReference type="GO" id="GO:0016491">
    <property type="term" value="F:oxidoreductase activity"/>
    <property type="evidence" value="ECO:0007669"/>
    <property type="project" value="UniProtKB-KW"/>
</dbReference>
<protein>
    <submittedName>
        <fullName evidence="3">Unannotated protein</fullName>
    </submittedName>
</protein>
<dbReference type="Gene3D" id="3.40.50.720">
    <property type="entry name" value="NAD(P)-binding Rossmann-like Domain"/>
    <property type="match status" value="1"/>
</dbReference>
<dbReference type="EMBL" id="CAFBLK010000211">
    <property type="protein sequence ID" value="CAB4875546.1"/>
    <property type="molecule type" value="Genomic_DNA"/>
</dbReference>
<dbReference type="NCBIfam" id="NF004528">
    <property type="entry name" value="PRK05875.1"/>
    <property type="match status" value="1"/>
</dbReference>
<name>A0A6J7DY22_9ZZZZ</name>
<evidence type="ECO:0000256" key="2">
    <source>
        <dbReference type="ARBA" id="ARBA00023002"/>
    </source>
</evidence>
<dbReference type="FunFam" id="3.40.50.720:FF:000084">
    <property type="entry name" value="Short-chain dehydrogenase reductase"/>
    <property type="match status" value="1"/>
</dbReference>
<dbReference type="InterPro" id="IPR002347">
    <property type="entry name" value="SDR_fam"/>
</dbReference>
<organism evidence="3">
    <name type="scientific">freshwater metagenome</name>
    <dbReference type="NCBI Taxonomy" id="449393"/>
    <lineage>
        <taxon>unclassified sequences</taxon>
        <taxon>metagenomes</taxon>
        <taxon>ecological metagenomes</taxon>
    </lineage>
</organism>
<dbReference type="CDD" id="cd05233">
    <property type="entry name" value="SDR_c"/>
    <property type="match status" value="1"/>
</dbReference>
<accession>A0A6J7DY22</accession>
<dbReference type="PRINTS" id="PR00081">
    <property type="entry name" value="GDHRDH"/>
</dbReference>
<dbReference type="PROSITE" id="PS51257">
    <property type="entry name" value="PROKAR_LIPOPROTEIN"/>
    <property type="match status" value="1"/>
</dbReference>